<evidence type="ECO:0000256" key="1">
    <source>
        <dbReference type="SAM" id="Phobius"/>
    </source>
</evidence>
<gene>
    <name evidence="3" type="ORF">GGQ86_000354</name>
    <name evidence="2" type="ORF">XFLAVUS301_53560</name>
</gene>
<keyword evidence="1" id="KW-0472">Membrane</keyword>
<evidence type="ECO:0000313" key="2">
    <source>
        <dbReference type="EMBL" id="GLI25682.1"/>
    </source>
</evidence>
<dbReference type="EMBL" id="JAVDPY010000001">
    <property type="protein sequence ID" value="MDR6331907.1"/>
    <property type="molecule type" value="Genomic_DNA"/>
</dbReference>
<organism evidence="2 4">
    <name type="scientific">Xanthobacter flavus</name>
    <dbReference type="NCBI Taxonomy" id="281"/>
    <lineage>
        <taxon>Bacteria</taxon>
        <taxon>Pseudomonadati</taxon>
        <taxon>Pseudomonadota</taxon>
        <taxon>Alphaproteobacteria</taxon>
        <taxon>Hyphomicrobiales</taxon>
        <taxon>Xanthobacteraceae</taxon>
        <taxon>Xanthobacter</taxon>
    </lineage>
</organism>
<dbReference type="AlphaFoldDB" id="A0A9W6FPL6"/>
<dbReference type="Proteomes" id="UP001245370">
    <property type="component" value="Unassembled WGS sequence"/>
</dbReference>
<sequence length="80" mass="8727">MNDERAATTFADLDPKVQSFLGRLDDADVSLLEKGIDLMRHVASAGRVAKWCIIVVVSLIVGLSALGDAIAKIFHWFVTK</sequence>
<evidence type="ECO:0000313" key="3">
    <source>
        <dbReference type="EMBL" id="MDR6331907.1"/>
    </source>
</evidence>
<protein>
    <submittedName>
        <fullName evidence="3">Phosphatidylserine/phosphatidylglycerophosphate/ cardiolipin synthase-like enzyme</fullName>
    </submittedName>
</protein>
<name>A0A9W6FPL6_XANFL</name>
<keyword evidence="1" id="KW-0812">Transmembrane</keyword>
<comment type="caution">
    <text evidence="2">The sequence shown here is derived from an EMBL/GenBank/DDBJ whole genome shotgun (WGS) entry which is preliminary data.</text>
</comment>
<proteinExistence type="predicted"/>
<dbReference type="RefSeq" id="WP_281810168.1">
    <property type="nucleotide sequence ID" value="NZ_BSDO01000024.1"/>
</dbReference>
<reference evidence="2" key="1">
    <citation type="submission" date="2022-12" db="EMBL/GenBank/DDBJ databases">
        <title>Reference genome sequencing for broad-spectrum identification of bacterial and archaeal isolates by mass spectrometry.</title>
        <authorList>
            <person name="Sekiguchi Y."/>
            <person name="Tourlousse D.M."/>
        </authorList>
    </citation>
    <scope>NUCLEOTIDE SEQUENCE</scope>
    <source>
        <strain evidence="2">301</strain>
    </source>
</reference>
<dbReference type="Proteomes" id="UP001144397">
    <property type="component" value="Unassembled WGS sequence"/>
</dbReference>
<dbReference type="GeneID" id="95766128"/>
<evidence type="ECO:0000313" key="4">
    <source>
        <dbReference type="Proteomes" id="UP001144397"/>
    </source>
</evidence>
<accession>A0A9W6FPL6</accession>
<evidence type="ECO:0000313" key="5">
    <source>
        <dbReference type="Proteomes" id="UP001245370"/>
    </source>
</evidence>
<keyword evidence="1" id="KW-1133">Transmembrane helix</keyword>
<feature type="transmembrane region" description="Helical" evidence="1">
    <location>
        <begin position="48"/>
        <end position="71"/>
    </location>
</feature>
<keyword evidence="5" id="KW-1185">Reference proteome</keyword>
<reference evidence="3 5" key="2">
    <citation type="submission" date="2023-07" db="EMBL/GenBank/DDBJ databases">
        <title>Genomic Encyclopedia of Type Strains, Phase IV (KMG-IV): sequencing the most valuable type-strain genomes for metagenomic binning, comparative biology and taxonomic classification.</title>
        <authorList>
            <person name="Goeker M."/>
        </authorList>
    </citation>
    <scope>NUCLEOTIDE SEQUENCE [LARGE SCALE GENOMIC DNA]</scope>
    <source>
        <strain evidence="3 5">DSM 338</strain>
    </source>
</reference>
<dbReference type="EMBL" id="BSDO01000024">
    <property type="protein sequence ID" value="GLI25682.1"/>
    <property type="molecule type" value="Genomic_DNA"/>
</dbReference>